<dbReference type="PROSITE" id="PS50041">
    <property type="entry name" value="C_TYPE_LECTIN_2"/>
    <property type="match status" value="1"/>
</dbReference>
<organism evidence="3 4">
    <name type="scientific">Clavelina lepadiformis</name>
    <name type="common">Light-bulb sea squirt</name>
    <name type="synonym">Ascidia lepadiformis</name>
    <dbReference type="NCBI Taxonomy" id="159417"/>
    <lineage>
        <taxon>Eukaryota</taxon>
        <taxon>Metazoa</taxon>
        <taxon>Chordata</taxon>
        <taxon>Tunicata</taxon>
        <taxon>Ascidiacea</taxon>
        <taxon>Aplousobranchia</taxon>
        <taxon>Clavelinidae</taxon>
        <taxon>Clavelina</taxon>
    </lineage>
</organism>
<dbReference type="Proteomes" id="UP001642483">
    <property type="component" value="Unassembled WGS sequence"/>
</dbReference>
<dbReference type="SUPFAM" id="SSF56436">
    <property type="entry name" value="C-type lectin-like"/>
    <property type="match status" value="1"/>
</dbReference>
<gene>
    <name evidence="3" type="ORF">CVLEPA_LOCUS19208</name>
</gene>
<dbReference type="InterPro" id="IPR016186">
    <property type="entry name" value="C-type_lectin-like/link_sf"/>
</dbReference>
<dbReference type="InterPro" id="IPR001304">
    <property type="entry name" value="C-type_lectin-like"/>
</dbReference>
<evidence type="ECO:0000259" key="2">
    <source>
        <dbReference type="PROSITE" id="PS50041"/>
    </source>
</evidence>
<evidence type="ECO:0000313" key="4">
    <source>
        <dbReference type="Proteomes" id="UP001642483"/>
    </source>
</evidence>
<dbReference type="InterPro" id="IPR016187">
    <property type="entry name" value="CTDL_fold"/>
</dbReference>
<feature type="signal peptide" evidence="1">
    <location>
        <begin position="1"/>
        <end position="18"/>
    </location>
</feature>
<keyword evidence="4" id="KW-1185">Reference proteome</keyword>
<dbReference type="Gene3D" id="3.10.100.10">
    <property type="entry name" value="Mannose-Binding Protein A, subunit A"/>
    <property type="match status" value="1"/>
</dbReference>
<accession>A0ABP0GAJ3</accession>
<dbReference type="PANTHER" id="PTHR22803">
    <property type="entry name" value="MANNOSE, PHOSPHOLIPASE, LECTIN RECEPTOR RELATED"/>
    <property type="match status" value="1"/>
</dbReference>
<reference evidence="3 4" key="1">
    <citation type="submission" date="2024-02" db="EMBL/GenBank/DDBJ databases">
        <authorList>
            <person name="Daric V."/>
            <person name="Darras S."/>
        </authorList>
    </citation>
    <scope>NUCLEOTIDE SEQUENCE [LARGE SCALE GENOMIC DNA]</scope>
</reference>
<protein>
    <recommendedName>
        <fullName evidence="2">C-type lectin domain-containing protein</fullName>
    </recommendedName>
</protein>
<keyword evidence="1" id="KW-0732">Signal</keyword>
<feature type="domain" description="C-type lectin" evidence="2">
    <location>
        <begin position="40"/>
        <end position="151"/>
    </location>
</feature>
<dbReference type="SMART" id="SM00034">
    <property type="entry name" value="CLECT"/>
    <property type="match status" value="1"/>
</dbReference>
<dbReference type="CDD" id="cd00037">
    <property type="entry name" value="CLECT"/>
    <property type="match status" value="1"/>
</dbReference>
<proteinExistence type="predicted"/>
<sequence>MLFKITLLSLVTLNCVRANAVCPPLYIIEKCNNEAIKYRYELTPSLQSWSASRRVCQNLGGDLIVVGAKDFAARKKIFSELPDVWIWIGLHDPHRDGSWEWLDGSQDNIHWAPNEPNNFKSYSEYCGEVDHTRLYKTNDYSCYANLPGLCEIPMN</sequence>
<name>A0ABP0GAJ3_CLALP</name>
<dbReference type="InterPro" id="IPR050111">
    <property type="entry name" value="C-type_lectin/snaclec_domain"/>
</dbReference>
<feature type="chain" id="PRO_5046021654" description="C-type lectin domain-containing protein" evidence="1">
    <location>
        <begin position="19"/>
        <end position="155"/>
    </location>
</feature>
<dbReference type="EMBL" id="CAWYQH010000103">
    <property type="protein sequence ID" value="CAK8687135.1"/>
    <property type="molecule type" value="Genomic_DNA"/>
</dbReference>
<comment type="caution">
    <text evidence="3">The sequence shown here is derived from an EMBL/GenBank/DDBJ whole genome shotgun (WGS) entry which is preliminary data.</text>
</comment>
<evidence type="ECO:0000313" key="3">
    <source>
        <dbReference type="EMBL" id="CAK8687135.1"/>
    </source>
</evidence>
<evidence type="ECO:0000256" key="1">
    <source>
        <dbReference type="SAM" id="SignalP"/>
    </source>
</evidence>
<dbReference type="Pfam" id="PF00059">
    <property type="entry name" value="Lectin_C"/>
    <property type="match status" value="1"/>
</dbReference>